<evidence type="ECO:0000256" key="4">
    <source>
        <dbReference type="ARBA" id="ARBA00022840"/>
    </source>
</evidence>
<dbReference type="PROSITE" id="PS51198">
    <property type="entry name" value="UVRD_HELICASE_ATP_BIND"/>
    <property type="match status" value="1"/>
</dbReference>
<dbReference type="Proteomes" id="UP000032568">
    <property type="component" value="Chromosome"/>
</dbReference>
<dbReference type="EMBL" id="CP059735">
    <property type="protein sequence ID" value="WDD97049.1"/>
    <property type="molecule type" value="Genomic_DNA"/>
</dbReference>
<evidence type="ECO:0000256" key="3">
    <source>
        <dbReference type="ARBA" id="ARBA00022806"/>
    </source>
</evidence>
<dbReference type="Gene3D" id="3.30.65.10">
    <property type="entry name" value="Bacterial Topoisomerase I, domain 1"/>
    <property type="match status" value="1"/>
</dbReference>
<sequence>MKFNLSIKPKWLIRLLKTHQNHIHLNGQGLTCARSGLHRSFPWQEISALPVLDRGFFSAALVWRHQGKVYRFSWFKKPLAEKVLTQASQAWCHVHGHKLVRAADHCCRLLYPNKKKCYLRHQSWLNIKACAQTALAPWPEFMPKALLTDAQQQAFHHLQQLSRWSESDLEQYRQAYIGQQQSRYADFFCRVESNPLTTQQQIACISDEHNNLVLAGAGTGKTSVMVGRTGYLLQSKQTGPGEILLLAFGNKAAKEMDERIKQRLDREDIRASTFHALGQAIISKVEGRPPQLTPLAQDETAKQFWLEQQLQQLLTGQGADHDYPALILSYLERYRYPRHSAFDFTTLAQHIDYLKDNKILSLAGDKVHSYGELLIADYLYKTGIHYRYRQHYCVDQTGTAAAPSAVKTPDSRPYKPAFYLPAYDIVIEFRHLKADGETPPFINRSDYHQQIAWQRRLHKSTDTRLIELDENLLTGAKLTRTLAQQLKKYAVPLTPADDQSLLAKFADNGDLAKLGQLLARTLTLYKAGGFDKTRLDKHLKTFYAAKPEAIERGGPEQINLTLQLLAPLYQAYQAMLAKEGQIDFDDMIAKATAYVSSGQFTCPWRYIMVDEFQDISVPRARLIKALRDAVSGASLFCVGDDWQAIYRFAGSDVSLTRHFAAYFGQTCVTTLDKTFRFNNSICDIASRFVSRNPAQLTKKLTTLDRVKAPAITLMPLALTGPFDITSCQKLSNNLFSPLADILKGIGLAQAKSDKKRPSSVLLLARYHHLLPDKHTLASLAQQFPALAIKGLSIHASKGMEADIVFVLGLHQGNHGFPAEKSEPLLIDALLPLEGNDSQSPAHAEERRLFYVALTRAKDHVYLLADQQKPSEFIRELLTDQYPINKEAADSYGLSAAWTEKTGQNGSASSQTNCRVCKTGVLTARSGRYGNFYGCSNYPYCEHHEEAGDNGPQPSSENRQQHKAAAKKVVPS</sequence>
<gene>
    <name evidence="12" type="ORF">SG35_016995</name>
</gene>
<keyword evidence="2 9" id="KW-0378">Hydrolase</keyword>
<keyword evidence="4 9" id="KW-0067">ATP-binding</keyword>
<dbReference type="InterPro" id="IPR027417">
    <property type="entry name" value="P-loop_NTPase"/>
</dbReference>
<evidence type="ECO:0000256" key="10">
    <source>
        <dbReference type="SAM" id="MobiDB-lite"/>
    </source>
</evidence>
<feature type="binding site" evidence="9">
    <location>
        <begin position="215"/>
        <end position="222"/>
    </location>
    <ligand>
        <name>ATP</name>
        <dbReference type="ChEBI" id="CHEBI:30616"/>
    </ligand>
</feature>
<reference evidence="12 13" key="2">
    <citation type="journal article" date="2022" name="Mar. Drugs">
        <title>Bioassay-Guided Fractionation Leads to the Detection of Cholic Acid Generated by the Rare Thalassomonas sp.</title>
        <authorList>
            <person name="Pheiffer F."/>
            <person name="Schneider Y.K."/>
            <person name="Hansen E.H."/>
            <person name="Andersen J.H."/>
            <person name="Isaksson J."/>
            <person name="Busche T."/>
            <person name="R C."/>
            <person name="Kalinowski J."/>
            <person name="Zyl L.V."/>
            <person name="Trindade M."/>
        </authorList>
    </citation>
    <scope>NUCLEOTIDE SEQUENCE [LARGE SCALE GENOMIC DNA]</scope>
    <source>
        <strain evidence="12 13">A5K-106</strain>
    </source>
</reference>
<feature type="region of interest" description="Disordered" evidence="10">
    <location>
        <begin position="944"/>
        <end position="971"/>
    </location>
</feature>
<dbReference type="GO" id="GO:0003677">
    <property type="term" value="F:DNA binding"/>
    <property type="evidence" value="ECO:0007669"/>
    <property type="project" value="InterPro"/>
</dbReference>
<dbReference type="SUPFAM" id="SSF52540">
    <property type="entry name" value="P-loop containing nucleoside triphosphate hydrolases"/>
    <property type="match status" value="1"/>
</dbReference>
<dbReference type="GO" id="GO:0005694">
    <property type="term" value="C:chromosome"/>
    <property type="evidence" value="ECO:0007669"/>
    <property type="project" value="InterPro"/>
</dbReference>
<feature type="domain" description="UvrD-like helicase ATP-binding" evidence="11">
    <location>
        <begin position="194"/>
        <end position="678"/>
    </location>
</feature>
<dbReference type="Gene3D" id="3.40.50.300">
    <property type="entry name" value="P-loop containing nucleotide triphosphate hydrolases"/>
    <property type="match status" value="3"/>
</dbReference>
<reference evidence="12 13" key="1">
    <citation type="journal article" date="2015" name="Genome Announc.">
        <title>Draft Genome Sequences of Marine Isolates of Thalassomonas viridans and Thalassomonas actiniarum.</title>
        <authorList>
            <person name="Olonade I."/>
            <person name="van Zyl L.J."/>
            <person name="Trindade M."/>
        </authorList>
    </citation>
    <scope>NUCLEOTIDE SEQUENCE [LARGE SCALE GENOMIC DNA]</scope>
    <source>
        <strain evidence="12 13">A5K-106</strain>
    </source>
</reference>
<dbReference type="GO" id="GO:0005829">
    <property type="term" value="C:cytosol"/>
    <property type="evidence" value="ECO:0007669"/>
    <property type="project" value="TreeGrafter"/>
</dbReference>
<organism evidence="12 13">
    <name type="scientific">Thalassomonas actiniarum</name>
    <dbReference type="NCBI Taxonomy" id="485447"/>
    <lineage>
        <taxon>Bacteria</taxon>
        <taxon>Pseudomonadati</taxon>
        <taxon>Pseudomonadota</taxon>
        <taxon>Gammaproteobacteria</taxon>
        <taxon>Alteromonadales</taxon>
        <taxon>Colwelliaceae</taxon>
        <taxon>Thalassomonas</taxon>
    </lineage>
</organism>
<evidence type="ECO:0000256" key="8">
    <source>
        <dbReference type="ARBA" id="ARBA00048988"/>
    </source>
</evidence>
<dbReference type="GO" id="GO:0043138">
    <property type="term" value="F:3'-5' DNA helicase activity"/>
    <property type="evidence" value="ECO:0007669"/>
    <property type="project" value="UniProtKB-EC"/>
</dbReference>
<dbReference type="InterPro" id="IPR014016">
    <property type="entry name" value="UvrD-like_ATP-bd"/>
</dbReference>
<evidence type="ECO:0000313" key="13">
    <source>
        <dbReference type="Proteomes" id="UP000032568"/>
    </source>
</evidence>
<dbReference type="Pfam" id="PF13361">
    <property type="entry name" value="UvrD_C"/>
    <property type="match status" value="1"/>
</dbReference>
<dbReference type="SUPFAM" id="SSF57783">
    <property type="entry name" value="Zinc beta-ribbon"/>
    <property type="match status" value="1"/>
</dbReference>
<keyword evidence="5" id="KW-0413">Isomerase</keyword>
<dbReference type="PANTHER" id="PTHR11070:SF63">
    <property type="entry name" value="DNA HELICASE IV"/>
    <property type="match status" value="1"/>
</dbReference>
<dbReference type="Pfam" id="PF00580">
    <property type="entry name" value="UvrD-helicase"/>
    <property type="match status" value="2"/>
</dbReference>
<dbReference type="InterPro" id="IPR000212">
    <property type="entry name" value="DNA_helicase_UvrD/REP"/>
</dbReference>
<dbReference type="KEGG" id="tact:SG35_016995"/>
<keyword evidence="3 9" id="KW-0347">Helicase</keyword>
<dbReference type="PANTHER" id="PTHR11070">
    <property type="entry name" value="UVRD / RECB / PCRA DNA HELICASE FAMILY MEMBER"/>
    <property type="match status" value="1"/>
</dbReference>
<dbReference type="EC" id="5.6.2.4" evidence="7"/>
<evidence type="ECO:0000256" key="5">
    <source>
        <dbReference type="ARBA" id="ARBA00023235"/>
    </source>
</evidence>
<evidence type="ECO:0000256" key="1">
    <source>
        <dbReference type="ARBA" id="ARBA00022741"/>
    </source>
</evidence>
<proteinExistence type="predicted"/>
<evidence type="ECO:0000256" key="2">
    <source>
        <dbReference type="ARBA" id="ARBA00022801"/>
    </source>
</evidence>
<dbReference type="RefSeq" id="WP_053042875.1">
    <property type="nucleotide sequence ID" value="NZ_CP059735.1"/>
</dbReference>
<comment type="catalytic activity">
    <reaction evidence="6">
        <text>Couples ATP hydrolysis with the unwinding of duplex DNA by translocating in the 3'-5' direction.</text>
        <dbReference type="EC" id="5.6.2.4"/>
    </reaction>
</comment>
<dbReference type="AlphaFoldDB" id="A0AAE9YMS5"/>
<dbReference type="GO" id="GO:0005524">
    <property type="term" value="F:ATP binding"/>
    <property type="evidence" value="ECO:0007669"/>
    <property type="project" value="UniProtKB-UniRule"/>
</dbReference>
<evidence type="ECO:0000259" key="11">
    <source>
        <dbReference type="PROSITE" id="PS51198"/>
    </source>
</evidence>
<name>A0AAE9YMS5_9GAMM</name>
<dbReference type="GO" id="GO:0003916">
    <property type="term" value="F:DNA topoisomerase activity"/>
    <property type="evidence" value="ECO:0007669"/>
    <property type="project" value="InterPro"/>
</dbReference>
<evidence type="ECO:0000256" key="9">
    <source>
        <dbReference type="PROSITE-ProRule" id="PRU00560"/>
    </source>
</evidence>
<evidence type="ECO:0000313" key="12">
    <source>
        <dbReference type="EMBL" id="WDD97049.1"/>
    </source>
</evidence>
<keyword evidence="13" id="KW-1185">Reference proteome</keyword>
<evidence type="ECO:0000256" key="7">
    <source>
        <dbReference type="ARBA" id="ARBA00034808"/>
    </source>
</evidence>
<keyword evidence="1 9" id="KW-0547">Nucleotide-binding</keyword>
<comment type="catalytic activity">
    <reaction evidence="8">
        <text>ATP + H2O = ADP + phosphate + H(+)</text>
        <dbReference type="Rhea" id="RHEA:13065"/>
        <dbReference type="ChEBI" id="CHEBI:15377"/>
        <dbReference type="ChEBI" id="CHEBI:15378"/>
        <dbReference type="ChEBI" id="CHEBI:30616"/>
        <dbReference type="ChEBI" id="CHEBI:43474"/>
        <dbReference type="ChEBI" id="CHEBI:456216"/>
        <dbReference type="EC" id="5.6.2.4"/>
    </reaction>
</comment>
<dbReference type="GO" id="GO:0006265">
    <property type="term" value="P:DNA topological change"/>
    <property type="evidence" value="ECO:0007669"/>
    <property type="project" value="InterPro"/>
</dbReference>
<dbReference type="InterPro" id="IPR014017">
    <property type="entry name" value="DNA_helicase_UvrD-like_C"/>
</dbReference>
<dbReference type="Pfam" id="PF01396">
    <property type="entry name" value="Zn_ribbon_Top1"/>
    <property type="match status" value="1"/>
</dbReference>
<protein>
    <recommendedName>
        <fullName evidence="7">DNA 3'-5' helicase</fullName>
        <ecNumber evidence="7">5.6.2.4</ecNumber>
    </recommendedName>
</protein>
<accession>A0AAE9YMS5</accession>
<dbReference type="GO" id="GO:0016787">
    <property type="term" value="F:hydrolase activity"/>
    <property type="evidence" value="ECO:0007669"/>
    <property type="project" value="UniProtKB-UniRule"/>
</dbReference>
<dbReference type="InterPro" id="IPR013498">
    <property type="entry name" value="Topo_IA_Znf"/>
</dbReference>
<dbReference type="GO" id="GO:0000725">
    <property type="term" value="P:recombinational repair"/>
    <property type="evidence" value="ECO:0007669"/>
    <property type="project" value="TreeGrafter"/>
</dbReference>
<evidence type="ECO:0000256" key="6">
    <source>
        <dbReference type="ARBA" id="ARBA00034617"/>
    </source>
</evidence>